<dbReference type="EMBL" id="CP127523">
    <property type="protein sequence ID" value="XRI68250.1"/>
    <property type="molecule type" value="Genomic_DNA"/>
</dbReference>
<keyword evidence="1" id="KW-0032">Aminotransferase</keyword>
<proteinExistence type="predicted"/>
<keyword evidence="2" id="KW-1185">Reference proteome</keyword>
<reference evidence="1" key="1">
    <citation type="submission" date="2023-06" db="EMBL/GenBank/DDBJ databases">
        <title>Complete and circular genome of Acidithiobacillus ferrianus DSM 107098.</title>
        <authorList>
            <person name="Norris P.R."/>
            <person name="Falagan C."/>
            <person name="Moya-Beltran A."/>
            <person name="Castro M."/>
            <person name="Quatrini R."/>
            <person name="Johnson D.B."/>
        </authorList>
    </citation>
    <scope>NUCLEOTIDE SEQUENCE</scope>
    <source>
        <strain evidence="1">MG</strain>
    </source>
</reference>
<gene>
    <name evidence="1" type="ORF">GL267_010850</name>
</gene>
<sequence>MSPHSDLNAFWMPFTANRQFKSAPRLLERAEGMFYWDAEGKEILDSTAGLWCVNAGHGRSEISDAITAQTRRMDFAPTFQMGHSLPFLFADRLIKHTSKGLNHVFFTNSGSESADTALKMALAYHFVRGEPQRTLLIGREKAYHGVGFGGISVGGLPNNRRAFGNLLTVDHLPHTLDQERNRFSQGLPLYGVEKADALEELIHKHGAEHIAAVIVEPVAGSAGVIVPPAGYLQRLRDTCTEHGILLIFDEVITGFGRLGTPFAADYFGVTPDIMTTAKGLTNAAVPMGAVFSSDTVHDAFMSGPTEQIEFFHGYTYSGHPLACAAGLAALDIYEKEDLLHRGSLIAPSFAEMIHSLRDLPHVADIRNLGLMAAIELEPKVGEPGARGYEVLLKSLELGLLVRATGDTIALSPPLIIEMSHLDRLFQTLREVLRTIS</sequence>
<name>A0ACD5H4L0_9PROT</name>
<organism evidence="1 2">
    <name type="scientific">Acidithiobacillus ferrianus</name>
    <dbReference type="NCBI Taxonomy" id="2678518"/>
    <lineage>
        <taxon>Bacteria</taxon>
        <taxon>Pseudomonadati</taxon>
        <taxon>Pseudomonadota</taxon>
        <taxon>Acidithiobacillia</taxon>
        <taxon>Acidithiobacillales</taxon>
        <taxon>Acidithiobacillaceae</taxon>
        <taxon>Acidithiobacillus</taxon>
    </lineage>
</organism>
<evidence type="ECO:0000313" key="1">
    <source>
        <dbReference type="EMBL" id="XRI68250.1"/>
    </source>
</evidence>
<evidence type="ECO:0000313" key="2">
    <source>
        <dbReference type="Proteomes" id="UP000470022"/>
    </source>
</evidence>
<protein>
    <submittedName>
        <fullName evidence="1">Aspartate aminotransferase family protein</fullName>
    </submittedName>
</protein>
<accession>A0ACD5H4L0</accession>
<dbReference type="Proteomes" id="UP000470022">
    <property type="component" value="Chromosome"/>
</dbReference>
<keyword evidence="1" id="KW-0808">Transferase</keyword>